<dbReference type="PANTHER" id="PTHR15492">
    <property type="entry name" value="CYCLIN D1-BINDING PROTEIN 1"/>
    <property type="match status" value="1"/>
</dbReference>
<dbReference type="Proteomes" id="UP000054018">
    <property type="component" value="Unassembled WGS sequence"/>
</dbReference>
<evidence type="ECO:0000256" key="6">
    <source>
        <dbReference type="ARBA" id="ARBA00023306"/>
    </source>
</evidence>
<dbReference type="Gene3D" id="1.20.1410.10">
    <property type="entry name" value="I/LWEQ domain"/>
    <property type="match status" value="1"/>
</dbReference>
<accession>A0A0C9ZPD3</accession>
<dbReference type="InterPro" id="IPR049317">
    <property type="entry name" value="GCIP-like_N"/>
</dbReference>
<organism evidence="9 10">
    <name type="scientific">Pisolithus microcarpus 441</name>
    <dbReference type="NCBI Taxonomy" id="765257"/>
    <lineage>
        <taxon>Eukaryota</taxon>
        <taxon>Fungi</taxon>
        <taxon>Dikarya</taxon>
        <taxon>Basidiomycota</taxon>
        <taxon>Agaricomycotina</taxon>
        <taxon>Agaricomycetes</taxon>
        <taxon>Agaricomycetidae</taxon>
        <taxon>Boletales</taxon>
        <taxon>Sclerodermatineae</taxon>
        <taxon>Pisolithaceae</taxon>
        <taxon>Pisolithus</taxon>
    </lineage>
</organism>
<dbReference type="AlphaFoldDB" id="A0A0C9ZPD3"/>
<dbReference type="GO" id="GO:0005737">
    <property type="term" value="C:cytoplasm"/>
    <property type="evidence" value="ECO:0007669"/>
    <property type="project" value="UniProtKB-SubCell"/>
</dbReference>
<comment type="subcellular location">
    <subcellularLocation>
        <location evidence="2">Cytoplasm</location>
    </subcellularLocation>
    <subcellularLocation>
        <location evidence="1">Nucleus</location>
    </subcellularLocation>
</comment>
<dbReference type="PANTHER" id="PTHR15492:SF1">
    <property type="entry name" value="CYCLIN-D1-BINDING PROTEIN 1"/>
    <property type="match status" value="1"/>
</dbReference>
<dbReference type="Pfam" id="PF13324">
    <property type="entry name" value="GCIP_N"/>
    <property type="match status" value="1"/>
</dbReference>
<comment type="similarity">
    <text evidence="3">Belongs to the CCNDBP1 family.</text>
</comment>
<dbReference type="Pfam" id="PF20936">
    <property type="entry name" value="GCIP_C"/>
    <property type="match status" value="1"/>
</dbReference>
<proteinExistence type="inferred from homology"/>
<feature type="domain" description="Cyclin-D1-binding protein 1-like N-terminal" evidence="7">
    <location>
        <begin position="46"/>
        <end position="197"/>
    </location>
</feature>
<feature type="domain" description="Cyclin-D1-binding protein 1-like C-terminal" evidence="8">
    <location>
        <begin position="215"/>
        <end position="316"/>
    </location>
</feature>
<protein>
    <submittedName>
        <fullName evidence="9">Uncharacterized protein</fullName>
    </submittedName>
</protein>
<evidence type="ECO:0000256" key="3">
    <source>
        <dbReference type="ARBA" id="ARBA00008940"/>
    </source>
</evidence>
<dbReference type="InterPro" id="IPR026907">
    <property type="entry name" value="GCIP-like"/>
</dbReference>
<dbReference type="EMBL" id="KN833685">
    <property type="protein sequence ID" value="KIK31211.1"/>
    <property type="molecule type" value="Genomic_DNA"/>
</dbReference>
<sequence length="375" mass="41437">MSDKQKAIVALTFVSQTCTTALSAVDDRDRERSHAETYDLSVISKDLHSLLSLIYNLSTKLSLALSPSSPTYSASLPLLQDLAKHTSGVVYCVSLLNEVQHGATFIKDTKKIVKGILESLRDLVQTFIELATCDLSSTSRTAGEDYLVRTAALHDLITTAQGSNGIPKDNRSAIRQNWSVDKATLEDGLSEVTRMIEEAERDDANRPTAEGDDFNDGWDELGFGMNTSLDKEELARSKSIYPILRLTALLHKRIFLDVLSSTCPVPVPNVAYDLLLEQSHSLLAATDELVATLYPPQDPDSVYKEVAALMTVIATLCTRLQVFFPVDDGLDVELNQLSIQDTPLSKSRKVNKKWFDTCFDQISRLSSNFISPSDR</sequence>
<keyword evidence="4" id="KW-0963">Cytoplasm</keyword>
<dbReference type="GO" id="GO:0005634">
    <property type="term" value="C:nucleus"/>
    <property type="evidence" value="ECO:0007669"/>
    <property type="project" value="UniProtKB-SubCell"/>
</dbReference>
<evidence type="ECO:0000256" key="1">
    <source>
        <dbReference type="ARBA" id="ARBA00004123"/>
    </source>
</evidence>
<dbReference type="HOGENOM" id="CLU_059613_0_0_1"/>
<evidence type="ECO:0000313" key="10">
    <source>
        <dbReference type="Proteomes" id="UP000054018"/>
    </source>
</evidence>
<dbReference type="Gene3D" id="1.20.1420.10">
    <property type="entry name" value="Talin, central domain"/>
    <property type="match status" value="1"/>
</dbReference>
<evidence type="ECO:0000259" key="7">
    <source>
        <dbReference type="Pfam" id="PF13324"/>
    </source>
</evidence>
<reference evidence="10" key="2">
    <citation type="submission" date="2015-01" db="EMBL/GenBank/DDBJ databases">
        <title>Evolutionary Origins and Diversification of the Mycorrhizal Mutualists.</title>
        <authorList>
            <consortium name="DOE Joint Genome Institute"/>
            <consortium name="Mycorrhizal Genomics Consortium"/>
            <person name="Kohler A."/>
            <person name="Kuo A."/>
            <person name="Nagy L.G."/>
            <person name="Floudas D."/>
            <person name="Copeland A."/>
            <person name="Barry K.W."/>
            <person name="Cichocki N."/>
            <person name="Veneault-Fourrey C."/>
            <person name="LaButti K."/>
            <person name="Lindquist E.A."/>
            <person name="Lipzen A."/>
            <person name="Lundell T."/>
            <person name="Morin E."/>
            <person name="Murat C."/>
            <person name="Riley R."/>
            <person name="Ohm R."/>
            <person name="Sun H."/>
            <person name="Tunlid A."/>
            <person name="Henrissat B."/>
            <person name="Grigoriev I.V."/>
            <person name="Hibbett D.S."/>
            <person name="Martin F."/>
        </authorList>
    </citation>
    <scope>NUCLEOTIDE SEQUENCE [LARGE SCALE GENOMIC DNA]</scope>
    <source>
        <strain evidence="10">441</strain>
    </source>
</reference>
<reference evidence="9 10" key="1">
    <citation type="submission" date="2014-04" db="EMBL/GenBank/DDBJ databases">
        <authorList>
            <consortium name="DOE Joint Genome Institute"/>
            <person name="Kuo A."/>
            <person name="Kohler A."/>
            <person name="Costa M.D."/>
            <person name="Nagy L.G."/>
            <person name="Floudas D."/>
            <person name="Copeland A."/>
            <person name="Barry K.W."/>
            <person name="Cichocki N."/>
            <person name="Veneault-Fourrey C."/>
            <person name="LaButti K."/>
            <person name="Lindquist E.A."/>
            <person name="Lipzen A."/>
            <person name="Lundell T."/>
            <person name="Morin E."/>
            <person name="Murat C."/>
            <person name="Sun H."/>
            <person name="Tunlid A."/>
            <person name="Henrissat B."/>
            <person name="Grigoriev I.V."/>
            <person name="Hibbett D.S."/>
            <person name="Martin F."/>
            <person name="Nordberg H.P."/>
            <person name="Cantor M.N."/>
            <person name="Hua S.X."/>
        </authorList>
    </citation>
    <scope>NUCLEOTIDE SEQUENCE [LARGE SCALE GENOMIC DNA]</scope>
    <source>
        <strain evidence="9 10">441</strain>
    </source>
</reference>
<evidence type="ECO:0000313" key="9">
    <source>
        <dbReference type="EMBL" id="KIK31211.1"/>
    </source>
</evidence>
<gene>
    <name evidence="9" type="ORF">PISMIDRAFT_670211</name>
</gene>
<keyword evidence="10" id="KW-1185">Reference proteome</keyword>
<evidence type="ECO:0000259" key="8">
    <source>
        <dbReference type="Pfam" id="PF20936"/>
    </source>
</evidence>
<evidence type="ECO:0000256" key="5">
    <source>
        <dbReference type="ARBA" id="ARBA00023242"/>
    </source>
</evidence>
<dbReference type="OrthoDB" id="41588at2759"/>
<keyword evidence="6" id="KW-0131">Cell cycle</keyword>
<evidence type="ECO:0000256" key="2">
    <source>
        <dbReference type="ARBA" id="ARBA00004496"/>
    </source>
</evidence>
<dbReference type="InterPro" id="IPR049318">
    <property type="entry name" value="GCIP_C"/>
</dbReference>
<dbReference type="STRING" id="765257.A0A0C9ZPD3"/>
<keyword evidence="5" id="KW-0539">Nucleus</keyword>
<evidence type="ECO:0000256" key="4">
    <source>
        <dbReference type="ARBA" id="ARBA00022490"/>
    </source>
</evidence>
<name>A0A0C9ZPD3_9AGAM</name>